<dbReference type="Proteomes" id="UP000192140">
    <property type="component" value="Unassembled WGS sequence"/>
</dbReference>
<dbReference type="AlphaFoldDB" id="A0A1S7TRS4"/>
<gene>
    <name evidence="1" type="ORF">AGR7A_Lc10009</name>
</gene>
<accession>A0A1S7TRS4</accession>
<sequence length="232" mass="24999">MTASPSPPPLPPASTPAPLQAFVDHLGKFVSAFLILLTAGYLIHQNAYNQGKDAGAGALAVYEKSKEFKFEEVAKRAEAATANLEQASKMFEGILASNAEYATARDQLILARQHIQRQKEAGDLVARELANTAKALEKATRDIENMTSLGKDYSILEGSSAIIEGGAINFGVHKVNGDKTAQVFLNGQERNTHAGDQFDIPGRNNTICTFNTTNVEYVMKESVTVAAKCVVR</sequence>
<name>A0A1S7TRS4_9HYPH</name>
<keyword evidence="2" id="KW-1185">Reference proteome</keyword>
<proteinExistence type="predicted"/>
<reference evidence="1" key="1">
    <citation type="submission" date="2016-01" db="EMBL/GenBank/DDBJ databases">
        <authorList>
            <person name="Regsiter A."/>
            <person name="william w."/>
        </authorList>
    </citation>
    <scope>NUCLEOTIDE SEQUENCE</scope>
    <source>
        <strain evidence="1">NCPPB 1641</strain>
    </source>
</reference>
<dbReference type="RefSeq" id="WP_137396212.1">
    <property type="nucleotide sequence ID" value="NZ_LT009776.1"/>
</dbReference>
<evidence type="ECO:0000313" key="1">
    <source>
        <dbReference type="EMBL" id="CVI57314.1"/>
    </source>
</evidence>
<evidence type="ECO:0000313" key="2">
    <source>
        <dbReference type="Proteomes" id="UP000192140"/>
    </source>
</evidence>
<protein>
    <submittedName>
        <fullName evidence="1">Uncharacterized protein</fullName>
    </submittedName>
</protein>
<dbReference type="EMBL" id="FCNP01000030">
    <property type="protein sequence ID" value="CVI57314.1"/>
    <property type="molecule type" value="Genomic_DNA"/>
</dbReference>
<comment type="caution">
    <text evidence="1">The sequence shown here is derived from an EMBL/GenBank/DDBJ whole genome shotgun (WGS) entry which is preliminary data.</text>
</comment>
<organism evidence="1 2">
    <name type="scientific">Agrobacterium deltaense NCPPB 1641</name>
    <dbReference type="NCBI Taxonomy" id="1183425"/>
    <lineage>
        <taxon>Bacteria</taxon>
        <taxon>Pseudomonadati</taxon>
        <taxon>Pseudomonadota</taxon>
        <taxon>Alphaproteobacteria</taxon>
        <taxon>Hyphomicrobiales</taxon>
        <taxon>Rhizobiaceae</taxon>
        <taxon>Rhizobium/Agrobacterium group</taxon>
        <taxon>Agrobacterium</taxon>
    </lineage>
</organism>